<gene>
    <name evidence="2" type="ORF">SAMN02910411_0931</name>
</gene>
<protein>
    <submittedName>
        <fullName evidence="2">FRG domain-containing protein</fullName>
    </submittedName>
</protein>
<name>A0A285RFM1_9FIRM</name>
<evidence type="ECO:0000259" key="1">
    <source>
        <dbReference type="SMART" id="SM00901"/>
    </source>
</evidence>
<proteinExistence type="predicted"/>
<dbReference type="Proteomes" id="UP000219563">
    <property type="component" value="Unassembled WGS sequence"/>
</dbReference>
<feature type="domain" description="FRG" evidence="1">
    <location>
        <begin position="45"/>
        <end position="146"/>
    </location>
</feature>
<dbReference type="InterPro" id="IPR014966">
    <property type="entry name" value="FRG-dom"/>
</dbReference>
<dbReference type="RefSeq" id="WP_179670643.1">
    <property type="nucleotide sequence ID" value="NZ_OBMR01000002.1"/>
</dbReference>
<organism evidence="2 3">
    <name type="scientific">Pseudobutyrivibrio ruminis DSM 9787</name>
    <dbReference type="NCBI Taxonomy" id="1123011"/>
    <lineage>
        <taxon>Bacteria</taxon>
        <taxon>Bacillati</taxon>
        <taxon>Bacillota</taxon>
        <taxon>Clostridia</taxon>
        <taxon>Lachnospirales</taxon>
        <taxon>Lachnospiraceae</taxon>
        <taxon>Pseudobutyrivibrio</taxon>
    </lineage>
</organism>
<evidence type="ECO:0000313" key="2">
    <source>
        <dbReference type="EMBL" id="SOB92528.1"/>
    </source>
</evidence>
<dbReference type="SMART" id="SM00901">
    <property type="entry name" value="FRG"/>
    <property type="match status" value="1"/>
</dbReference>
<dbReference type="Pfam" id="PF08867">
    <property type="entry name" value="FRG"/>
    <property type="match status" value="1"/>
</dbReference>
<reference evidence="2 3" key="1">
    <citation type="submission" date="2017-08" db="EMBL/GenBank/DDBJ databases">
        <authorList>
            <person name="de Groot N.N."/>
        </authorList>
    </citation>
    <scope>NUCLEOTIDE SEQUENCE [LARGE SCALE GENOMIC DNA]</scope>
    <source>
        <strain evidence="2 3">DSM 9787</strain>
    </source>
</reference>
<accession>A0A285RFM1</accession>
<dbReference type="EMBL" id="OBMR01000002">
    <property type="protein sequence ID" value="SOB92528.1"/>
    <property type="molecule type" value="Genomic_DNA"/>
</dbReference>
<evidence type="ECO:0000313" key="3">
    <source>
        <dbReference type="Proteomes" id="UP000219563"/>
    </source>
</evidence>
<dbReference type="AlphaFoldDB" id="A0A285RFM1"/>
<sequence length="388" mass="45371">MGTRRQKNDKRKIEFDDNRDRIIKNVQDYLEAIEDINDRFRKEDENGIVVYRGEPVTYPTFAMPGIFREPYLKKDPYFERNLLEELKANKLTSGESYLEIAIDSQHGGFPSRLLDVSYNCLVALYFAVVSTPQKRDEERKKDGRVLIYKLNKAYCPKATNVKENYKTILDNPTDIRNSGVFSVNHKLVDHIKLNSRIIAQQGALIYFQGLTCEPIPEYMYEKLTIDRNSKTTIEKQLEQYFGINTSFIYPEIEHAVDKFKDKAIRIESMEYTLDNEIDLSIRSMKKIIDFKLKKLEEGAMDIDEQVKIIQAVEDSIKSFKYDIEECIYDLNKNEGINENKNFIKMLEKAIGEVVSYYSNHPNIFILDNNIEIDDSELKNLTDLSEYRG</sequence>